<accession>A0A178LUI0</accession>
<dbReference type="EMBL" id="LWCS01000026">
    <property type="protein sequence ID" value="OAN37619.1"/>
    <property type="molecule type" value="Genomic_DNA"/>
</dbReference>
<protein>
    <recommendedName>
        <fullName evidence="4">Hemophore-related protein</fullName>
    </recommendedName>
</protein>
<reference evidence="2 3" key="1">
    <citation type="submission" date="2016-04" db="EMBL/GenBank/DDBJ databases">
        <title>Draft Genome Sequences of Staphylococcus capitis Strain H36, S. capitis Strain H65, S. cohnii Strain H62, S. hominis Strain H69, Mycobacterium iranicum Strain H39, Plantibacter sp. Strain H53, Pseudomonas oryzihabitans Strain H72, and Microbacterium sp. Strain H83, isolated from residential settings.</title>
        <authorList>
            <person name="Lymperopoulou D."/>
            <person name="Adams R.I."/>
            <person name="Lindow S."/>
            <person name="Coil D.A."/>
            <person name="Jospin G."/>
            <person name="Eisen J.A."/>
        </authorList>
    </citation>
    <scope>NUCLEOTIDE SEQUENCE [LARGE SCALE GENOMIC DNA]</scope>
    <source>
        <strain evidence="2 3">H39</strain>
    </source>
</reference>
<evidence type="ECO:0008006" key="4">
    <source>
        <dbReference type="Google" id="ProtNLM"/>
    </source>
</evidence>
<dbReference type="InterPro" id="IPR032407">
    <property type="entry name" value="MHB"/>
</dbReference>
<name>A0A178LUI0_MYCIR</name>
<dbReference type="Proteomes" id="UP000078396">
    <property type="component" value="Unassembled WGS sequence"/>
</dbReference>
<organism evidence="2 3">
    <name type="scientific">Mycolicibacterium iranicum</name>
    <name type="common">Mycobacterium iranicum</name>
    <dbReference type="NCBI Taxonomy" id="912594"/>
    <lineage>
        <taxon>Bacteria</taxon>
        <taxon>Bacillati</taxon>
        <taxon>Actinomycetota</taxon>
        <taxon>Actinomycetes</taxon>
        <taxon>Mycobacteriales</taxon>
        <taxon>Mycobacteriaceae</taxon>
        <taxon>Mycolicibacterium</taxon>
    </lineage>
</organism>
<dbReference type="GO" id="GO:0020037">
    <property type="term" value="F:heme binding"/>
    <property type="evidence" value="ECO:0007669"/>
    <property type="project" value="InterPro"/>
</dbReference>
<evidence type="ECO:0000256" key="1">
    <source>
        <dbReference type="SAM" id="SignalP"/>
    </source>
</evidence>
<feature type="chain" id="PRO_5008091429" description="Hemophore-related protein" evidence="1">
    <location>
        <begin position="31"/>
        <end position="119"/>
    </location>
</feature>
<feature type="signal peptide" evidence="1">
    <location>
        <begin position="1"/>
        <end position="30"/>
    </location>
</feature>
<dbReference type="NCBIfam" id="TIGR04529">
    <property type="entry name" value="MTB_hemophore"/>
    <property type="match status" value="1"/>
</dbReference>
<proteinExistence type="predicted"/>
<dbReference type="AlphaFoldDB" id="A0A178LUI0"/>
<evidence type="ECO:0000313" key="2">
    <source>
        <dbReference type="EMBL" id="OAN37619.1"/>
    </source>
</evidence>
<evidence type="ECO:0000313" key="3">
    <source>
        <dbReference type="Proteomes" id="UP000078396"/>
    </source>
</evidence>
<sequence>MTSTRWLRASIVAGAMAVACLPGAVAPASADPISEALATTTCNYAQVTAAMGAQTPELAAQLHLRPDMQANLQSFLALPVEQRRQRIAQEQAANPALQEMLATAFGPQVSAVANSCMNY</sequence>
<comment type="caution">
    <text evidence="2">The sequence shown here is derived from an EMBL/GenBank/DDBJ whole genome shotgun (WGS) entry which is preliminary data.</text>
</comment>
<dbReference type="RefSeq" id="WP_064282481.1">
    <property type="nucleotide sequence ID" value="NZ_LWCS01000026.1"/>
</dbReference>
<dbReference type="PROSITE" id="PS51257">
    <property type="entry name" value="PROKAR_LIPOPROTEIN"/>
    <property type="match status" value="1"/>
</dbReference>
<keyword evidence="1" id="KW-0732">Signal</keyword>
<gene>
    <name evidence="2" type="ORF">A4X20_22070</name>
</gene>